<dbReference type="GO" id="GO:0016646">
    <property type="term" value="F:oxidoreductase activity, acting on the CH-NH group of donors, NAD or NADP as acceptor"/>
    <property type="evidence" value="ECO:0007669"/>
    <property type="project" value="UniProtKB-ARBA"/>
</dbReference>
<organism evidence="2 3">
    <name type="scientific">Kineococcus rhizosphaerae</name>
    <dbReference type="NCBI Taxonomy" id="559628"/>
    <lineage>
        <taxon>Bacteria</taxon>
        <taxon>Bacillati</taxon>
        <taxon>Actinomycetota</taxon>
        <taxon>Actinomycetes</taxon>
        <taxon>Kineosporiales</taxon>
        <taxon>Kineosporiaceae</taxon>
        <taxon>Kineococcus</taxon>
    </lineage>
</organism>
<dbReference type="Pfam" id="PF01613">
    <property type="entry name" value="Flavin_Reduct"/>
    <property type="match status" value="1"/>
</dbReference>
<name>A0A2T0R285_9ACTN</name>
<comment type="caution">
    <text evidence="2">The sequence shown here is derived from an EMBL/GenBank/DDBJ whole genome shotgun (WGS) entry which is preliminary data.</text>
</comment>
<gene>
    <name evidence="2" type="ORF">CLV37_1078</name>
</gene>
<dbReference type="PANTHER" id="PTHR43812">
    <property type="entry name" value="BLR2425 PROTEIN"/>
    <property type="match status" value="1"/>
</dbReference>
<evidence type="ECO:0000259" key="1">
    <source>
        <dbReference type="SMART" id="SM00903"/>
    </source>
</evidence>
<dbReference type="GO" id="GO:0010181">
    <property type="term" value="F:FMN binding"/>
    <property type="evidence" value="ECO:0007669"/>
    <property type="project" value="InterPro"/>
</dbReference>
<proteinExistence type="predicted"/>
<feature type="domain" description="Flavin reductase like" evidence="1">
    <location>
        <begin position="19"/>
        <end position="172"/>
    </location>
</feature>
<keyword evidence="3" id="KW-1185">Reference proteome</keyword>
<evidence type="ECO:0000313" key="3">
    <source>
        <dbReference type="Proteomes" id="UP000238083"/>
    </source>
</evidence>
<sequence length="202" mass="21528">MHSYEPRQGHRLAHDPLNAIVAPRPIGWVSTTGADGTPNLAPYSFFNLFNYRPPIVGFSSIGRKDSVTNAEASGEFVWNLASVALAERMNATSAAVGPEVDEFALAGLSAQPSTLVGPPRVGESLVAFECRVTGVQELTDTAGRGVDAWLVLGEVVLVHLDDSVLVDGVFDTLAADPLLRAGGPSDYFTLAPERRLRMDRPG</sequence>
<dbReference type="AlphaFoldDB" id="A0A2T0R285"/>
<dbReference type="SMART" id="SM00903">
    <property type="entry name" value="Flavin_Reduct"/>
    <property type="match status" value="1"/>
</dbReference>
<evidence type="ECO:0000313" key="2">
    <source>
        <dbReference type="EMBL" id="PRY13890.1"/>
    </source>
</evidence>
<dbReference type="Gene3D" id="2.30.110.10">
    <property type="entry name" value="Electron Transport, Fmn-binding Protein, Chain A"/>
    <property type="match status" value="1"/>
</dbReference>
<protein>
    <submittedName>
        <fullName evidence="2">Flavin reductase (DIM6/NTAB) family NADH-FMN oxidoreductase RutF</fullName>
    </submittedName>
</protein>
<dbReference type="OrthoDB" id="9794638at2"/>
<dbReference type="InterPro" id="IPR012349">
    <property type="entry name" value="Split_barrel_FMN-bd"/>
</dbReference>
<dbReference type="RefSeq" id="WP_106211456.1">
    <property type="nucleotide sequence ID" value="NZ_PVZF01000007.1"/>
</dbReference>
<dbReference type="SUPFAM" id="SSF50475">
    <property type="entry name" value="FMN-binding split barrel"/>
    <property type="match status" value="1"/>
</dbReference>
<accession>A0A2T0R285</accession>
<dbReference type="EMBL" id="PVZF01000007">
    <property type="protein sequence ID" value="PRY13890.1"/>
    <property type="molecule type" value="Genomic_DNA"/>
</dbReference>
<dbReference type="Proteomes" id="UP000238083">
    <property type="component" value="Unassembled WGS sequence"/>
</dbReference>
<reference evidence="2 3" key="1">
    <citation type="submission" date="2018-03" db="EMBL/GenBank/DDBJ databases">
        <title>Genomic Encyclopedia of Archaeal and Bacterial Type Strains, Phase II (KMG-II): from individual species to whole genera.</title>
        <authorList>
            <person name="Goeker M."/>
        </authorList>
    </citation>
    <scope>NUCLEOTIDE SEQUENCE [LARGE SCALE GENOMIC DNA]</scope>
    <source>
        <strain evidence="2 3">DSM 19711</strain>
    </source>
</reference>
<dbReference type="InterPro" id="IPR002563">
    <property type="entry name" value="Flavin_Rdtase-like_dom"/>
</dbReference>
<dbReference type="PANTHER" id="PTHR43812:SF2">
    <property type="entry name" value="FLAVIN REDUCTASE LIKE DOMAIN-CONTAINING PROTEIN"/>
    <property type="match status" value="1"/>
</dbReference>